<comment type="caution">
    <text evidence="2">The sequence shown here is derived from an EMBL/GenBank/DDBJ whole genome shotgun (WGS) entry which is preliminary data.</text>
</comment>
<organism evidence="2">
    <name type="scientific">Prosthecochloris aestuarii</name>
    <dbReference type="NCBI Taxonomy" id="1102"/>
    <lineage>
        <taxon>Bacteria</taxon>
        <taxon>Pseudomonadati</taxon>
        <taxon>Chlorobiota</taxon>
        <taxon>Chlorobiia</taxon>
        <taxon>Chlorobiales</taxon>
        <taxon>Chlorobiaceae</taxon>
        <taxon>Prosthecochloris</taxon>
    </lineage>
</organism>
<name>A0A831WSD9_PROAE</name>
<sequence length="60" mass="6858">MMLRFILLAILLYLVIRMVLRFFRQKLFSGGGGPVPGPTGRRDAEEADYEVLDSRVKDDD</sequence>
<dbReference type="Proteomes" id="UP000886335">
    <property type="component" value="Unassembled WGS sequence"/>
</dbReference>
<accession>A0A831WSD9</accession>
<dbReference type="EMBL" id="DSBW01000164">
    <property type="protein sequence ID" value="HED31510.1"/>
    <property type="molecule type" value="Genomic_DNA"/>
</dbReference>
<reference evidence="2" key="1">
    <citation type="journal article" date="2020" name="mSystems">
        <title>Genome- and Community-Level Interaction Insights into Carbon Utilization and Element Cycling Functions of Hydrothermarchaeota in Hydrothermal Sediment.</title>
        <authorList>
            <person name="Zhou Z."/>
            <person name="Liu Y."/>
            <person name="Xu W."/>
            <person name="Pan J."/>
            <person name="Luo Z.H."/>
            <person name="Li M."/>
        </authorList>
    </citation>
    <scope>NUCLEOTIDE SEQUENCE [LARGE SCALE GENOMIC DNA]</scope>
    <source>
        <strain evidence="2">SpSt-1181</strain>
    </source>
</reference>
<protein>
    <submittedName>
        <fullName evidence="2">Uncharacterized protein</fullName>
    </submittedName>
</protein>
<feature type="region of interest" description="Disordered" evidence="1">
    <location>
        <begin position="28"/>
        <end position="60"/>
    </location>
</feature>
<evidence type="ECO:0000256" key="1">
    <source>
        <dbReference type="SAM" id="MobiDB-lite"/>
    </source>
</evidence>
<evidence type="ECO:0000313" key="2">
    <source>
        <dbReference type="EMBL" id="HED31510.1"/>
    </source>
</evidence>
<proteinExistence type="predicted"/>
<gene>
    <name evidence="2" type="ORF">ENN50_07500</name>
</gene>
<dbReference type="AlphaFoldDB" id="A0A831WSD9"/>